<dbReference type="InterPro" id="IPR043157">
    <property type="entry name" value="Dynein_AAA1S"/>
</dbReference>
<evidence type="ECO:0000256" key="2">
    <source>
        <dbReference type="ARBA" id="ARBA00008887"/>
    </source>
</evidence>
<evidence type="ECO:0000313" key="17">
    <source>
        <dbReference type="Ensembl" id="ENSMUSP00000158787.3"/>
    </source>
</evidence>
<dbReference type="Pfam" id="PF12781">
    <property type="entry name" value="AAA_9"/>
    <property type="match status" value="1"/>
</dbReference>
<dbReference type="GlyGen" id="A0A571BGC3">
    <property type="glycosylation" value="2 sites"/>
</dbReference>
<evidence type="ECO:0000259" key="16">
    <source>
        <dbReference type="SMART" id="SM00382"/>
    </source>
</evidence>
<dbReference type="GO" id="GO:0051959">
    <property type="term" value="F:dynein light intermediate chain binding"/>
    <property type="evidence" value="ECO:0000318"/>
    <property type="project" value="GO_Central"/>
</dbReference>
<comment type="subcellular location">
    <subcellularLocation>
        <location evidence="1">Cytoplasm</location>
        <location evidence="1">Cytoskeleton</location>
        <location evidence="1">Cilium axoneme</location>
    </subcellularLocation>
</comment>
<dbReference type="Gene3D" id="1.20.140.100">
    <property type="entry name" value="Dynein heavy chain, N-terminal domain 2"/>
    <property type="match status" value="1"/>
</dbReference>
<dbReference type="InterPro" id="IPR003593">
    <property type="entry name" value="AAA+_ATPase"/>
</dbReference>
<comment type="similarity">
    <text evidence="2">Belongs to the dynein heavy chain family.</text>
</comment>
<evidence type="ECO:0000256" key="11">
    <source>
        <dbReference type="ARBA" id="ARBA00023175"/>
    </source>
</evidence>
<keyword evidence="19" id="KW-1185">Reference proteome</keyword>
<dbReference type="Pfam" id="PF17852">
    <property type="entry name" value="Dynein_AAA_lid"/>
    <property type="match status" value="1"/>
</dbReference>
<dbReference type="FunFam" id="3.40.50.300:FF:000063">
    <property type="entry name" value="dynein heavy chain 6, axonemal"/>
    <property type="match status" value="1"/>
</dbReference>
<dbReference type="FunCoup" id="A0A571BGC3">
    <property type="interactions" value="1"/>
</dbReference>
<dbReference type="GO" id="GO:0005930">
    <property type="term" value="C:axoneme"/>
    <property type="evidence" value="ECO:0007669"/>
    <property type="project" value="UniProtKB-SubCell"/>
</dbReference>
<keyword evidence="12" id="KW-0206">Cytoskeleton</keyword>
<dbReference type="FunFam" id="1.20.920.20:FF:000006">
    <property type="entry name" value="Dynein, axonemal, heavy chain 6"/>
    <property type="match status" value="1"/>
</dbReference>
<keyword evidence="9 14" id="KW-0175">Coiled coil</keyword>
<dbReference type="Gene3D" id="6.10.140.1060">
    <property type="match status" value="1"/>
</dbReference>
<sequence>METFIPIDLTVQKPNVNRKDHKSRRRRSIHKGRQCIHGRSAMAVGKKIPSESSSSEGTEDDQDYRPGYLEQKFSPQCVGVSKPFFPDIRNAKVKPEQTAHTTRKRSRIQPYDRAEPEEADAIKHIFRLREKLGWETPSFLRSLKYHPKTVLPRCSLKECLKDDGEFIYCLPMENDRGMFNEYDLQAVSAHRAKSCKEFWMVTASFVSKITKTGLNMEDVELMPTMDWLYERHYFYLLQKFKIFYNFRLNKAFVTWKLNVKRRKTETSRSYLYNHLFCADELFQTSLLYVRGLCEDALTLKKKNKDNSSTICLIKVDTSRTHVLEKFCEEQLQQATQAVAQLEEIRSKAIVEIKKSALKVAEKKNVKEYFESKPSEINTTHFKLPQYRNLLETNLRFLKLIDYLFQELIRQLMNSALTQLLDLFTGSARMPFSKEKKNESLMRDRKIFSRKESDDDEFVLSSLTAPSFQSSQPKLDTDVKETFNSHRVAMDLKKTYAPIFEISLCLRLPTMNDSPEDLEGNNQKSENCEESLVCDEEELENRKRTSSEAMLSQYNQPSKFGTLLKRILSDSGLQLESDQERFYNKFFEFPTNLFMEPNRLDFSTQFQNMIATIEKYVTTIIPLHQDPRLSILVDLVSVPDLSNETKTKSVVKYKKQTRWPDFYILFDTDTDYQNKIVTLLTIIGNSVGLVSDYSCRFLKYCYIVEKAKVMTTKLPFMTNLTSIEFKRIIHKFRSYLKQIVTMTIEIRIGIFYVNSLDYQLACLPYVDGIIQMSYNLLQCTIEEKSANLLETLDSLLHQLDTEPVELEEFVEHLNFLDDIFSSLTEIEKDFCTISELYSIVRHYQINVSEEQIAIYKIIFMKFNHLKTSMKFVAMNRETSLTKFKNGLEAYIVSLRVDVSNLKDKIRTPLLLAASTPIPKAKEIVQSLEAEAESLTLKVKTYSNYQNYYDQAYFRMNAINTNEMSHIVLSEISEIECDLMLRKLLWEAQEEWGKYFWEWRNCTLQSIDIDLVKNNVSKWLHIIIVLEKGLPKNDMVPLLKQSVLDFRQELPIITALGNACLKARHWETLQGITGRSTSLNKNLSIEKLLALKLFPYERKINEISISATNEAALEKMLFKIIDLWNTTPLHLVPHLTEGRSILIISSTDDLITQLEDSQAILASIKGSSYLRPIKQLVIKWNQNLTLFSQTIDEWVTCQRTWLSLEPIFQSLEIQKQLAAEAKLFSQVLVMWKEIMSRVLNKLNALHITISTGILGVLKSCNSHLESIKKSLEEYLELKRMSFPRFFFLSNDELLDILANSKNPESVQPHLVKCFENIRRILLWKQDVGPPSVKMLISAEGEGLVMPKKIRVRASVEQWMVNVEKSMFDVLKKFIIQGIEDWKYHTFSDWVMSHPGQVVITVIQIMFYNDCLKGFMSYNPREILEAVQARLLRHLEDIAVLVTLNTSNQRTKTMLAATLIICVHCRDIMSDVLVKKIFSIQDFEWTRHLRYKWNGKQKLCYVLQANTSFVYGYEYLGCAPRLVITPLTERCWLSLSEALYFNLGGCTAGPAGTGKTETVKDLAKSFGKHCVVFNCFEDLDYKIIGKLFFGLVQSGAWCCFDEFNRISIEVLSVIASQILAIKIAKSSYSVRFVLDGREIRINMSCAVLITINPGTTGRVEIPDNLKYLFRLVSIMVPHYKMITEVILFSYGFKSSRSLSGKIVHLYDLADKQLSKQEHYDFGLRTLKTVLIMTEKKILEHKCGRGEHLSELDESLILIEAIREASLSKLLPEDVLPFEKIIEDVFPRITVSKINHLTLEKAISTATEQLGFQHWPSQKEKIIQFYQQLQVCVGVILVGPTGGGKTTVRKILEKALVTLPVTSAMLMKERQSDSKSTGKKGKVDVCVLNPKCITLSELYGQLNINTMEWNDGLLSAAIRNYVHMNTADYSKIDNDFEMSGITDLSNIFQVGFSTIADMDNNIFMGELEKSFKTPEIHDFDWQWIVLDGPIDSLWIENLNTVLDETRTLCLANSERISLTNKIRIVFEADSLFDATPSVITRCAMVYMDPVDLGWEPYMKSWLLKSSKSISQQGIQCLEMMINRSVTKGMKFLKKHRKFLPYPIQDVTVVITLCRILDAFFEFMHIKQGTPKSHEAMDSESPTETKVKVKFKEETSHHKDEGSWFLERNPEKLPMMIQKIFVFAFTWAFGGILKREDQHEEDILFRKSFEHDSLAEVNYNFDIFVREVFEDDSERDTGISLPGSERSVFGYFVDVQQCEFMPWSDLVPTAHTLIQKETSLLTDFQGSSENVLRMNEYGECVNYMATRDTICLSFLMSLFLRNSYPVLLTGDCGVGKSVAINKMLEKLEGRGTLNIKYGSILGKVLLHNDIKRSSLRQNINILIGDPTKIIGAGLEQSAKKEEAKANDSTVINDKGIIVSTINFTSTMTAAKTKELLLRKLVRRTKDILGAPKNNRIVVFIDDLNMPIVDACGTQPPLELIRQLLDMGGVYDTERNMWKSIQDLSLIAAYTSSVSGKEISPRLLKHFSTLVLPHPPQSALCTVFQAHLGMYFSINNFVNEVQKCRDEIVHCSLAIYYEVCKKLLPTPTKCHYIFNPRDIFKLLLGLMQADKNIINSKEMAALLLVHEASRVFHDRLTDQSEKSLFYQILSTELQNHLQIYWSHERLMNKPVLFVDFMDINKPHRKRVYQNTDNYNELLSILTKFQQKLSSSSLEMSHSVVFFKEAIDHITRTTRALRQSGSHMLLLGIDGCGKETYATIACYLAEYKVCKVPISHNYAISEFKEMFKKVFIQTGLEETPTVVMVTNLQEEHVSFLEDLNYIINAGKISNMFENEELDSIVMRVGTFAEQLTCIEDRKYLLSLFQRRVSKNLHICMISATGPNFRHNCRVYPSMISSCTIDWFQRWPDEALLVVASSYLKEKLKVEDKEDKIREFAPTCVEIHKSMKDLSAKYFEETGKHYYITPSCYFKFLETFTHSLRIRQEEMQTKRNRFYMGLSKILEATVLVTDMQEELLVIGPQIEQKAKEKEILMEKLRKDSQIVEKVQMLVKQDEEIVAEQVKIVEEYAQKTSNELKNVLPSLDKAIVALNALDKSDISELRVYTRPPYLVLTVMNAVCILLEKKPNWATAKLLLSDTSFLKRLINIDKDSIPDKVFLRLKKILNLPDFNPNKIAMVSVACCSMCQWVIALNNYHEVQKVVRPKQAQVAEAQNVLQIAKQRLLEKQRGLQLIEDHLQFLHTSYRDIVTEKHQLASRKKLATKRLQCASVLLTVLEDEKIRWQETINEIDCKLKGVCGDTFLSSACLAYIGVLTPEFRELVIQKWKDFCTRAEIILSPNFSLIDVMAEKNEIRRWHNQGLPLGQHLAENAILMKRTKQWPLVIDPHKQALHWIRQMEGPRLQEISAQDSNYTKKLVIAMQAGDPVLLQNVPETFPPNLRAMLKKDVCQKRGQYYIKIDDTEIEFNKNFRLYLSTELENPNFFPSVYNFVTIINFTVTFQGLQDELLSTVVSHEVPHLENQRAQLLESISLDAITLEELEDKTLTLLQKAEGSVLDDEEIVETLRKCKMTSNEISKRIKETEKAESKIQATRKNYLPIATRGALLYFVVAGLSHVEKMYQFSLEWLRGVFVSFTVSKTKEEKHDWKTDETSQEKADEVSLSSSEQENLESERIPLAENIKNAIETLTRNVFKVVSSALFNEHKLCFSFALCTTIMRGNSSDTLMADDIGFLPEEEWNIFLYTSILINIKNILSKPRLNSIFEIRRNGHLQWVPDLRWRQCQYISNQMEPFSLLCTSLLSNEQQWNAFKDAMAVYSLMSRPFFSDAPLPQKKPRSAKEAELLDESDEMLDPVTFPWEKLTQFQRLILIKILRPDRLENSIKKFITEKMGGEYIPDTTVNLKESFSESTAQTPLILTHSYGIDLNNLLLRFAEEFKGTTPKVTMISLGPDQENKAEEIIFKAVRKAHQWVFLQNCHLAESFMPRLTAIIDSFSSPDMVLDPDFRLWLSSKASGFFPITILQKSVKIAVEPPQGLKSNLLQMFGYGGSGEVTEEMFEKPDCGPWWKKILFSICLFSAVLIERKAYGTLGWNIPYRFSSSDLEVSLKVLGNVLSGRSEVPWKEVNYLISEVTFGGRVVDEWDMRCLKTLFDKFCNPEMLKDDYSFSSNEMYQPVPSSASLKDCINIIQSFPDDDSPEILGIHPEATHTGSEIKAQKYIENLIYMQPKDAPGYLMIKPMQSNDSVVMEVLSDIMSQLPLTVESEDVSEPGLQSTFSFIVSSPIWERLHENIQGYDPLIHSVLIPFLKKEIERFNKLLSVIHKSLKSLQLAIKGESILTPDLEETYDSFLRARVPMLWQKNAYKSCKPLSIWVSNLIQRVNFFNTWAKVAYTAIHHRYMLFITTWRQLGQKSRHPTDFKTEITDGFPARYWLSAFFSPQAFLTAMLQDYGRAQGISMDTLTFTHKVIYNISVTQEDDISKLLQKRLNIVRRAFQQHQDHSPKGVYIFGLFMEGARWDPEQEVLEDSLPSQLCCEFPDILFLPTKITEPSASQDSDQTASDLQTFECPVYYTPERSRNMIGLPTTVLTSVHLPTKKPPSHWITMQVALLCEKNE</sequence>
<dbReference type="ExpressionAtlas" id="A0A571BGC3">
    <property type="expression patterns" value="baseline and differential"/>
</dbReference>
<evidence type="ECO:0000256" key="15">
    <source>
        <dbReference type="SAM" id="MobiDB-lite"/>
    </source>
</evidence>
<keyword evidence="11" id="KW-0505">Motor protein</keyword>
<dbReference type="GO" id="GO:0045505">
    <property type="term" value="F:dynein intermediate chain binding"/>
    <property type="evidence" value="ECO:0000318"/>
    <property type="project" value="GO_Central"/>
</dbReference>
<reference evidence="17" key="3">
    <citation type="submission" date="2025-08" db="UniProtKB">
        <authorList>
            <consortium name="Ensembl"/>
        </authorList>
    </citation>
    <scope>IDENTIFICATION</scope>
    <source>
        <strain evidence="17">C57BL/6J</strain>
    </source>
</reference>
<dbReference type="GO" id="GO:0005524">
    <property type="term" value="F:ATP binding"/>
    <property type="evidence" value="ECO:0007669"/>
    <property type="project" value="UniProtKB-KW"/>
</dbReference>
<dbReference type="InterPro" id="IPR024743">
    <property type="entry name" value="Dynein_HC_stalk"/>
</dbReference>
<dbReference type="Pfam" id="PF22597">
    <property type="entry name" value="DYN_lid"/>
    <property type="match status" value="1"/>
</dbReference>
<dbReference type="GO" id="GO:0060294">
    <property type="term" value="P:cilium movement involved in cell motility"/>
    <property type="evidence" value="ECO:0000318"/>
    <property type="project" value="GO_Central"/>
</dbReference>
<evidence type="ECO:0007829" key="20">
    <source>
        <dbReference type="ProteomicsDB" id="A0A571BGC3"/>
    </source>
</evidence>
<dbReference type="Ensembl" id="ENSMUST00000238412.3">
    <property type="protein sequence ID" value="ENSMUSP00000158787.3"/>
    <property type="gene ID" value="ENSMUSG00000047369.18"/>
</dbReference>
<dbReference type="OMA" id="PHLMKCF"/>
<dbReference type="InterPro" id="IPR043160">
    <property type="entry name" value="Dynein_C_barrel"/>
</dbReference>
<dbReference type="Gene3D" id="3.20.180.20">
    <property type="entry name" value="Dynein heavy chain, N-terminal domain 2"/>
    <property type="match status" value="1"/>
</dbReference>
<dbReference type="AGR" id="MGI:2444525"/>
<dbReference type="FunFam" id="3.40.50.300:FF:000049">
    <property type="entry name" value="Dynein, axonemal, heavy chain 5"/>
    <property type="match status" value="1"/>
</dbReference>
<dbReference type="SMR" id="A0A571BGC3"/>
<dbReference type="InterPro" id="IPR024317">
    <property type="entry name" value="Dynein_heavy_chain_D4_dom"/>
</dbReference>
<dbReference type="SMART" id="SM00382">
    <property type="entry name" value="AAA"/>
    <property type="match status" value="2"/>
</dbReference>
<dbReference type="GeneTree" id="ENSGT00940000160505"/>
<keyword evidence="20" id="KW-1267">Proteomics identification</keyword>
<gene>
    <name evidence="17 18" type="primary">Dnah14</name>
</gene>
<dbReference type="InParanoid" id="A0A571BGC3"/>
<evidence type="ECO:0000313" key="19">
    <source>
        <dbReference type="Proteomes" id="UP000000589"/>
    </source>
</evidence>
<dbReference type="InterPro" id="IPR041466">
    <property type="entry name" value="Dynein_AAA5_ext"/>
</dbReference>
<dbReference type="Gene3D" id="1.20.920.30">
    <property type="match status" value="1"/>
</dbReference>
<evidence type="ECO:0000256" key="9">
    <source>
        <dbReference type="ARBA" id="ARBA00023054"/>
    </source>
</evidence>
<dbReference type="Gene3D" id="1.10.8.1220">
    <property type="match status" value="1"/>
</dbReference>
<dbReference type="Gene3D" id="1.20.920.20">
    <property type="match status" value="1"/>
</dbReference>
<keyword evidence="3" id="KW-0963">Cytoplasm</keyword>
<dbReference type="FunFam" id="1.10.8.720:FF:000001">
    <property type="entry name" value="dynein heavy chain 7, axonemal"/>
    <property type="match status" value="1"/>
</dbReference>
<name>A0A571BGC3_MOUSE</name>
<dbReference type="InterPro" id="IPR004273">
    <property type="entry name" value="Dynein_heavy_D6_P-loop"/>
</dbReference>
<dbReference type="PaxDb" id="10090-ENSMUSP00000124817"/>
<reference evidence="17 19" key="2">
    <citation type="journal article" date="2011" name="PLoS Biol.">
        <title>Modernizing reference genome assemblies.</title>
        <authorList>
            <person name="Church D.M."/>
            <person name="Schneider V.A."/>
            <person name="Graves T."/>
            <person name="Auger K."/>
            <person name="Cunningham F."/>
            <person name="Bouk N."/>
            <person name="Chen H.C."/>
            <person name="Agarwala R."/>
            <person name="McLaren W.M."/>
            <person name="Ritchie G.R."/>
            <person name="Albracht D."/>
            <person name="Kremitzki M."/>
            <person name="Rock S."/>
            <person name="Kotkiewicz H."/>
            <person name="Kremitzki C."/>
            <person name="Wollam A."/>
            <person name="Trani L."/>
            <person name="Fulton L."/>
            <person name="Fulton R."/>
            <person name="Matthews L."/>
            <person name="Whitehead S."/>
            <person name="Chow W."/>
            <person name="Torrance J."/>
            <person name="Dunn M."/>
            <person name="Harden G."/>
            <person name="Threadgold G."/>
            <person name="Wood J."/>
            <person name="Collins J."/>
            <person name="Heath P."/>
            <person name="Griffiths G."/>
            <person name="Pelan S."/>
            <person name="Grafham D."/>
            <person name="Eichler E.E."/>
            <person name="Weinstock G."/>
            <person name="Mardis E.R."/>
            <person name="Wilson R.K."/>
            <person name="Howe K."/>
            <person name="Flicek P."/>
            <person name="Hubbard T."/>
        </authorList>
    </citation>
    <scope>NUCLEOTIDE SEQUENCE [LARGE SCALE GENOMIC DNA]</scope>
    <source>
        <strain evidence="17 19">C57BL/6J</strain>
    </source>
</reference>
<evidence type="ECO:0000256" key="4">
    <source>
        <dbReference type="ARBA" id="ARBA00022701"/>
    </source>
</evidence>
<dbReference type="VEuPathDB" id="HostDB:ENSMUSG00000047369"/>
<evidence type="ECO:0000256" key="14">
    <source>
        <dbReference type="SAM" id="Coils"/>
    </source>
</evidence>
<dbReference type="Pfam" id="PF12780">
    <property type="entry name" value="AAA_8"/>
    <property type="match status" value="1"/>
</dbReference>
<dbReference type="SUPFAM" id="SSF52540">
    <property type="entry name" value="P-loop containing nucleoside triphosphate hydrolases"/>
    <property type="match status" value="4"/>
</dbReference>
<dbReference type="PANTHER" id="PTHR22878">
    <property type="entry name" value="DYNEIN HEAVY CHAIN 6, AXONEMAL-LIKE-RELATED"/>
    <property type="match status" value="1"/>
</dbReference>
<dbReference type="FunFam" id="1.10.8.1220:FF:000006">
    <property type="entry name" value="Dynein axonemal heavy chain 14"/>
    <property type="match status" value="1"/>
</dbReference>
<keyword evidence="10" id="KW-0969">Cilium</keyword>
<dbReference type="Gene3D" id="3.10.490.20">
    <property type="match status" value="1"/>
</dbReference>
<keyword evidence="5" id="KW-0677">Repeat</keyword>
<dbReference type="FunFam" id="3.40.50.300:FF:000320">
    <property type="entry name" value="Dynein, axonemal, heavy chain 5"/>
    <property type="match status" value="1"/>
</dbReference>
<dbReference type="Gene3D" id="1.20.58.1120">
    <property type="match status" value="1"/>
</dbReference>
<dbReference type="InterPro" id="IPR013602">
    <property type="entry name" value="Dynein_heavy_linker"/>
</dbReference>
<keyword evidence="4" id="KW-0493">Microtubule</keyword>
<dbReference type="InterPro" id="IPR042219">
    <property type="entry name" value="AAA_lid_11_sf"/>
</dbReference>
<keyword evidence="6" id="KW-0547">Nucleotide-binding</keyword>
<dbReference type="Gene3D" id="1.20.1270.280">
    <property type="match status" value="1"/>
</dbReference>
<evidence type="ECO:0000256" key="6">
    <source>
        <dbReference type="ARBA" id="ARBA00022741"/>
    </source>
</evidence>
<feature type="compositionally biased region" description="Basic and acidic residues" evidence="15">
    <location>
        <begin position="3631"/>
        <end position="3646"/>
    </location>
</feature>
<dbReference type="Pfam" id="PF03028">
    <property type="entry name" value="Dynein_heavy"/>
    <property type="match status" value="1"/>
</dbReference>
<evidence type="ECO:0000256" key="1">
    <source>
        <dbReference type="ARBA" id="ARBA00004430"/>
    </source>
</evidence>
<reference evidence="17 19" key="1">
    <citation type="journal article" date="2009" name="PLoS Biol.">
        <title>Lineage-specific biology revealed by a finished genome assembly of the mouse.</title>
        <authorList>
            <consortium name="Mouse Genome Sequencing Consortium"/>
            <person name="Church D.M."/>
            <person name="Goodstadt L."/>
            <person name="Hillier L.W."/>
            <person name="Zody M.C."/>
            <person name="Goldstein S."/>
            <person name="She X."/>
            <person name="Bult C.J."/>
            <person name="Agarwala R."/>
            <person name="Cherry J.L."/>
            <person name="DiCuccio M."/>
            <person name="Hlavina W."/>
            <person name="Kapustin Y."/>
            <person name="Meric P."/>
            <person name="Maglott D."/>
            <person name="Birtle Z."/>
            <person name="Marques A.C."/>
            <person name="Graves T."/>
            <person name="Zhou S."/>
            <person name="Teague B."/>
            <person name="Potamousis K."/>
            <person name="Churas C."/>
            <person name="Place M."/>
            <person name="Herschleb J."/>
            <person name="Runnheim R."/>
            <person name="Forrest D."/>
            <person name="Amos-Landgraf J."/>
            <person name="Schwartz D.C."/>
            <person name="Cheng Z."/>
            <person name="Lindblad-Toh K."/>
            <person name="Eichler E.E."/>
            <person name="Ponting C.P."/>
        </authorList>
    </citation>
    <scope>NUCLEOTIDE SEQUENCE [LARGE SCALE GENOMIC DNA]</scope>
    <source>
        <strain evidence="17 19">C57BL/6J</strain>
    </source>
</reference>
<protein>
    <submittedName>
        <fullName evidence="17">Dynein, axonemal, heavy chain 14</fullName>
    </submittedName>
</protein>
<keyword evidence="7" id="KW-0067">ATP-binding</keyword>
<dbReference type="PANTHER" id="PTHR22878:SF64">
    <property type="entry name" value="DYNEIN AXONEMAL HEAVY CHAIN 14"/>
    <property type="match status" value="1"/>
</dbReference>
<evidence type="ECO:0000256" key="12">
    <source>
        <dbReference type="ARBA" id="ARBA00023212"/>
    </source>
</evidence>
<dbReference type="Bgee" id="ENSMUSG00000047369">
    <property type="expression patterns" value="Expressed in spermatocyte and 67 other cell types or tissues"/>
</dbReference>
<dbReference type="FunFam" id="1.10.8.710:FF:000001">
    <property type="entry name" value="Dynein axonemal heavy chain 2"/>
    <property type="match status" value="1"/>
</dbReference>
<dbReference type="InterPro" id="IPR041228">
    <property type="entry name" value="Dynein_C"/>
</dbReference>
<dbReference type="Pfam" id="PF12775">
    <property type="entry name" value="AAA_7"/>
    <property type="match status" value="2"/>
</dbReference>
<dbReference type="GO" id="GO:0005874">
    <property type="term" value="C:microtubule"/>
    <property type="evidence" value="ECO:0007669"/>
    <property type="project" value="UniProtKB-KW"/>
</dbReference>
<dbReference type="Antibodypedia" id="34641">
    <property type="antibodies" value="75 antibodies from 15 providers"/>
</dbReference>
<dbReference type="GO" id="GO:0008569">
    <property type="term" value="F:minus-end-directed microtubule motor activity"/>
    <property type="evidence" value="ECO:0000318"/>
    <property type="project" value="GO_Central"/>
</dbReference>
<feature type="region of interest" description="Disordered" evidence="15">
    <location>
        <begin position="1"/>
        <end position="66"/>
    </location>
</feature>
<keyword evidence="13" id="KW-0966">Cell projection</keyword>
<dbReference type="OrthoDB" id="424310at2759"/>
<dbReference type="MGI" id="MGI:2444525">
    <property type="gene designation" value="Dnah14"/>
</dbReference>
<dbReference type="InterPro" id="IPR027417">
    <property type="entry name" value="P-loop_NTPase"/>
</dbReference>
<dbReference type="FunFam" id="1.20.58.1120:FF:000007">
    <property type="entry name" value="Dynein heavy chain 4"/>
    <property type="match status" value="1"/>
</dbReference>
<dbReference type="Gene3D" id="1.10.472.130">
    <property type="match status" value="1"/>
</dbReference>
<dbReference type="InterPro" id="IPR026983">
    <property type="entry name" value="DHC"/>
</dbReference>
<evidence type="ECO:0000256" key="7">
    <source>
        <dbReference type="ARBA" id="ARBA00022840"/>
    </source>
</evidence>
<dbReference type="InterPro" id="IPR054354">
    <property type="entry name" value="DYNC2H1-like_lid"/>
</dbReference>
<feature type="coiled-coil region" evidence="14">
    <location>
        <begin position="324"/>
        <end position="351"/>
    </location>
</feature>
<dbReference type="Pfam" id="PF12774">
    <property type="entry name" value="AAA_6"/>
    <property type="match status" value="1"/>
</dbReference>
<dbReference type="Pfam" id="PF08393">
    <property type="entry name" value="DHC_N2"/>
    <property type="match status" value="1"/>
</dbReference>
<dbReference type="GO" id="GO:0030286">
    <property type="term" value="C:dynein complex"/>
    <property type="evidence" value="ECO:0000318"/>
    <property type="project" value="GO_Central"/>
</dbReference>
<dbReference type="Gene3D" id="1.10.8.720">
    <property type="entry name" value="Region D6 of dynein motor"/>
    <property type="match status" value="1"/>
</dbReference>
<dbReference type="FunFam" id="3.40.50.300:FF:001810">
    <property type="entry name" value="Cytoplasmic dynein 2 heavy chain 1"/>
    <property type="match status" value="1"/>
</dbReference>
<dbReference type="Pfam" id="PF12777">
    <property type="entry name" value="MT"/>
    <property type="match status" value="1"/>
</dbReference>
<accession>A0A571BGC3</accession>
<dbReference type="InterPro" id="IPR035699">
    <property type="entry name" value="AAA_6"/>
</dbReference>
<dbReference type="FunFam" id="3.20.180.20:FF:000003">
    <property type="entry name" value="Dynein heavy chain 12, axonemal"/>
    <property type="match status" value="1"/>
</dbReference>
<dbReference type="Pfam" id="PF18198">
    <property type="entry name" value="AAA_lid_11"/>
    <property type="match status" value="1"/>
</dbReference>
<dbReference type="Gene3D" id="1.10.8.710">
    <property type="match status" value="1"/>
</dbReference>
<organism evidence="17 19">
    <name type="scientific">Mus musculus</name>
    <name type="common">Mouse</name>
    <dbReference type="NCBI Taxonomy" id="10090"/>
    <lineage>
        <taxon>Eukaryota</taxon>
        <taxon>Metazoa</taxon>
        <taxon>Chordata</taxon>
        <taxon>Craniata</taxon>
        <taxon>Vertebrata</taxon>
        <taxon>Euteleostomi</taxon>
        <taxon>Mammalia</taxon>
        <taxon>Eutheria</taxon>
        <taxon>Euarchontoglires</taxon>
        <taxon>Glires</taxon>
        <taxon>Rodentia</taxon>
        <taxon>Myomorpha</taxon>
        <taxon>Muroidea</taxon>
        <taxon>Muridae</taxon>
        <taxon>Murinae</taxon>
        <taxon>Mus</taxon>
        <taxon>Mus</taxon>
    </lineage>
</organism>
<feature type="region of interest" description="Disordered" evidence="15">
    <location>
        <begin position="94"/>
        <end position="114"/>
    </location>
</feature>
<dbReference type="GO" id="GO:0097729">
    <property type="term" value="C:9+2 motile cilium"/>
    <property type="evidence" value="ECO:0000318"/>
    <property type="project" value="GO_Central"/>
</dbReference>
<keyword evidence="8" id="KW-0243">Dynein</keyword>
<dbReference type="FunFam" id="1.20.140.100:FF:000004">
    <property type="entry name" value="Dynein axonemal heavy chain 6"/>
    <property type="match status" value="1"/>
</dbReference>
<dbReference type="Pfam" id="PF18199">
    <property type="entry name" value="Dynein_C"/>
    <property type="match status" value="1"/>
</dbReference>
<feature type="compositionally biased region" description="Basic residues" evidence="15">
    <location>
        <begin position="19"/>
        <end position="36"/>
    </location>
</feature>
<evidence type="ECO:0000256" key="13">
    <source>
        <dbReference type="ARBA" id="ARBA00023273"/>
    </source>
</evidence>
<dbReference type="FunFam" id="3.10.490.20:FF:000005">
    <property type="entry name" value="Dynein axonemal heavy chain 6"/>
    <property type="match status" value="1"/>
</dbReference>
<dbReference type="InterPro" id="IPR041658">
    <property type="entry name" value="AAA_lid_11"/>
</dbReference>
<dbReference type="InterPro" id="IPR042228">
    <property type="entry name" value="Dynein_linker_3"/>
</dbReference>
<dbReference type="Proteomes" id="UP000000589">
    <property type="component" value="Chromosome 1"/>
</dbReference>
<evidence type="ECO:0000256" key="8">
    <source>
        <dbReference type="ARBA" id="ARBA00023017"/>
    </source>
</evidence>
<feature type="domain" description="AAA+ ATPase" evidence="16">
    <location>
        <begin position="1540"/>
        <end position="1651"/>
    </location>
</feature>
<evidence type="ECO:0000256" key="5">
    <source>
        <dbReference type="ARBA" id="ARBA00022737"/>
    </source>
</evidence>
<proteinExistence type="evidence at protein level"/>
<dbReference type="STRING" id="10090.ENSMUSP00000158787"/>
<evidence type="ECO:0000256" key="3">
    <source>
        <dbReference type="ARBA" id="ARBA00022490"/>
    </source>
</evidence>
<dbReference type="InterPro" id="IPR035706">
    <property type="entry name" value="AAA_9"/>
</dbReference>
<feature type="region of interest" description="Disordered" evidence="15">
    <location>
        <begin position="3631"/>
        <end position="3658"/>
    </location>
</feature>
<evidence type="ECO:0000256" key="10">
    <source>
        <dbReference type="ARBA" id="ARBA00023069"/>
    </source>
</evidence>
<dbReference type="Gene3D" id="3.40.50.300">
    <property type="entry name" value="P-loop containing nucleotide triphosphate hydrolases"/>
    <property type="match status" value="6"/>
</dbReference>
<dbReference type="InterPro" id="IPR042222">
    <property type="entry name" value="Dynein_2_N"/>
</dbReference>
<reference evidence="17" key="4">
    <citation type="submission" date="2025-09" db="UniProtKB">
        <authorList>
            <consortium name="Ensembl"/>
        </authorList>
    </citation>
    <scope>IDENTIFICATION</scope>
    <source>
        <strain evidence="17">C57BL/6J</strain>
    </source>
</reference>
<dbReference type="Gene3D" id="1.10.287.2620">
    <property type="match status" value="1"/>
</dbReference>
<dbReference type="FunFam" id="1.10.287.2620:FF:000001">
    <property type="entry name" value="Cytoplasmic dynein heavy chain 1"/>
    <property type="match status" value="1"/>
</dbReference>
<evidence type="ECO:0000313" key="18">
    <source>
        <dbReference type="MGI" id="MGI:2444525"/>
    </source>
</evidence>
<feature type="domain" description="AAA+ ATPase" evidence="16">
    <location>
        <begin position="2317"/>
        <end position="2532"/>
    </location>
</feature>